<sequence length="107" mass="12456">MEKIFLGRQPADDILGNPSTYEKGGVYYYSERGDRLIDLNAFRDTLWQKCNFENPQLSTFGSEAEVEEVRNTVQQLLRWAWKHNKNLEEQAAQLHMLTGWAHIVEVA</sequence>
<accession>A0AA35ZCY4</accession>
<dbReference type="Proteomes" id="UP001177003">
    <property type="component" value="Chromosome 6"/>
</dbReference>
<organism evidence="1 2">
    <name type="scientific">Lactuca saligna</name>
    <name type="common">Willowleaf lettuce</name>
    <dbReference type="NCBI Taxonomy" id="75948"/>
    <lineage>
        <taxon>Eukaryota</taxon>
        <taxon>Viridiplantae</taxon>
        <taxon>Streptophyta</taxon>
        <taxon>Embryophyta</taxon>
        <taxon>Tracheophyta</taxon>
        <taxon>Spermatophyta</taxon>
        <taxon>Magnoliopsida</taxon>
        <taxon>eudicotyledons</taxon>
        <taxon>Gunneridae</taxon>
        <taxon>Pentapetalae</taxon>
        <taxon>asterids</taxon>
        <taxon>campanulids</taxon>
        <taxon>Asterales</taxon>
        <taxon>Asteraceae</taxon>
        <taxon>Cichorioideae</taxon>
        <taxon>Cichorieae</taxon>
        <taxon>Lactucinae</taxon>
        <taxon>Lactuca</taxon>
    </lineage>
</organism>
<keyword evidence="2" id="KW-1185">Reference proteome</keyword>
<proteinExistence type="predicted"/>
<protein>
    <submittedName>
        <fullName evidence="1">Uncharacterized protein</fullName>
    </submittedName>
</protein>
<gene>
    <name evidence="1" type="ORF">LSALG_LOCUS29112</name>
</gene>
<dbReference type="EMBL" id="OX465082">
    <property type="protein sequence ID" value="CAI9289893.1"/>
    <property type="molecule type" value="Genomic_DNA"/>
</dbReference>
<evidence type="ECO:0000313" key="1">
    <source>
        <dbReference type="EMBL" id="CAI9289893.1"/>
    </source>
</evidence>
<name>A0AA35ZCY4_LACSI</name>
<evidence type="ECO:0000313" key="2">
    <source>
        <dbReference type="Proteomes" id="UP001177003"/>
    </source>
</evidence>
<reference evidence="1" key="1">
    <citation type="submission" date="2023-04" db="EMBL/GenBank/DDBJ databases">
        <authorList>
            <person name="Vijverberg K."/>
            <person name="Xiong W."/>
            <person name="Schranz E."/>
        </authorList>
    </citation>
    <scope>NUCLEOTIDE SEQUENCE</scope>
</reference>
<dbReference type="AlphaFoldDB" id="A0AA35ZCY4"/>